<feature type="domain" description="Sigma-54 factor interaction" evidence="3">
    <location>
        <begin position="139"/>
        <end position="364"/>
    </location>
</feature>
<keyword evidence="5" id="KW-1185">Reference proteome</keyword>
<proteinExistence type="predicted"/>
<dbReference type="SMART" id="SM00382">
    <property type="entry name" value="AAA"/>
    <property type="match status" value="1"/>
</dbReference>
<name>A0ABU5KER2_9ACTN</name>
<evidence type="ECO:0000313" key="5">
    <source>
        <dbReference type="Proteomes" id="UP001291999"/>
    </source>
</evidence>
<protein>
    <submittedName>
        <fullName evidence="4">Sigma 54-interacting transcriptional regulator</fullName>
    </submittedName>
</protein>
<dbReference type="InterPro" id="IPR025943">
    <property type="entry name" value="Sigma_54_int_dom_ATP-bd_2"/>
</dbReference>
<evidence type="ECO:0000259" key="3">
    <source>
        <dbReference type="PROSITE" id="PS50045"/>
    </source>
</evidence>
<accession>A0ABU5KER2</accession>
<dbReference type="Pfam" id="PF00158">
    <property type="entry name" value="Sigma54_activat"/>
    <property type="match status" value="1"/>
</dbReference>
<dbReference type="SUPFAM" id="SSF52540">
    <property type="entry name" value="P-loop containing nucleoside triphosphate hydrolases"/>
    <property type="match status" value="1"/>
</dbReference>
<dbReference type="InterPro" id="IPR002078">
    <property type="entry name" value="Sigma_54_int"/>
</dbReference>
<dbReference type="Gene3D" id="1.10.8.60">
    <property type="match status" value="1"/>
</dbReference>
<organism evidence="4 5">
    <name type="scientific">Nocardioides renjunii</name>
    <dbReference type="NCBI Taxonomy" id="3095075"/>
    <lineage>
        <taxon>Bacteria</taxon>
        <taxon>Bacillati</taxon>
        <taxon>Actinomycetota</taxon>
        <taxon>Actinomycetes</taxon>
        <taxon>Propionibacteriales</taxon>
        <taxon>Nocardioidaceae</taxon>
        <taxon>Nocardioides</taxon>
    </lineage>
</organism>
<keyword evidence="1" id="KW-0547">Nucleotide-binding</keyword>
<keyword evidence="2" id="KW-0067">ATP-binding</keyword>
<dbReference type="InterPro" id="IPR027417">
    <property type="entry name" value="P-loop_NTPase"/>
</dbReference>
<evidence type="ECO:0000256" key="2">
    <source>
        <dbReference type="ARBA" id="ARBA00022840"/>
    </source>
</evidence>
<sequence>MIEGRRLAGSLREHHRGSTTEFGTGMATVIGRSDSAEMALLRRALDDGGFEEGADPYGVRLLDAPLPPVPDWVEDGDGRVLVVACGERHPSGVWGLLAQGVEDVISWTGEETVAVVVARLERWREVDRVLSSRVVASLVHGGSAATRRLLVDLVELAVYGSGPILLVGETGTGKELAARLVHAVAEESASLVVVDCTTIVASLSGSELFGHEKGAFTGADRARAGAFAAADGGTLFLDEIGELPLALQVELLRVLQEGTYKRVGGDTWSRTRFRLVSATNRDLEEEQRQGRFRSDLYHRIASGIVRLPPLRERTDDLEDLFRHFLAEAAGRPLEVAPSVVALLHDRDYPGNLRELRQLAYAVAARHAGPGSVSPGDVPLQYRPAGPAADPPVPSRRLLDRAVRAGLSEGLSLPDLKTLVGDVAVEAALARCDGNVHRAAALLGVTDRAVQLRRQVPRPRAGKKAQ</sequence>
<dbReference type="Pfam" id="PF25601">
    <property type="entry name" value="AAA_lid_14"/>
    <property type="match status" value="1"/>
</dbReference>
<evidence type="ECO:0000256" key="1">
    <source>
        <dbReference type="ARBA" id="ARBA00022741"/>
    </source>
</evidence>
<dbReference type="Gene3D" id="3.40.50.300">
    <property type="entry name" value="P-loop containing nucleotide triphosphate hydrolases"/>
    <property type="match status" value="1"/>
</dbReference>
<dbReference type="CDD" id="cd00009">
    <property type="entry name" value="AAA"/>
    <property type="match status" value="1"/>
</dbReference>
<gene>
    <name evidence="4" type="ORF">SFC79_16955</name>
</gene>
<dbReference type="EMBL" id="JAXQPW010000007">
    <property type="protein sequence ID" value="MDZ5663465.1"/>
    <property type="molecule type" value="Genomic_DNA"/>
</dbReference>
<comment type="caution">
    <text evidence="4">The sequence shown here is derived from an EMBL/GenBank/DDBJ whole genome shotgun (WGS) entry which is preliminary data.</text>
</comment>
<dbReference type="PANTHER" id="PTHR32071">
    <property type="entry name" value="TRANSCRIPTIONAL REGULATORY PROTEIN"/>
    <property type="match status" value="1"/>
</dbReference>
<dbReference type="RefSeq" id="WP_322425260.1">
    <property type="nucleotide sequence ID" value="NZ_JAXQPW010000007.1"/>
</dbReference>
<reference evidence="4 5" key="1">
    <citation type="submission" date="2023-11" db="EMBL/GenBank/DDBJ databases">
        <title>Novel species in genus Nocardioides.</title>
        <authorList>
            <person name="Zhou H."/>
        </authorList>
    </citation>
    <scope>NUCLEOTIDE SEQUENCE [LARGE SCALE GENOMIC DNA]</scope>
    <source>
        <strain evidence="4 5">S-58</strain>
    </source>
</reference>
<evidence type="ECO:0000313" key="4">
    <source>
        <dbReference type="EMBL" id="MDZ5663465.1"/>
    </source>
</evidence>
<dbReference type="PROSITE" id="PS50045">
    <property type="entry name" value="SIGMA54_INTERACT_4"/>
    <property type="match status" value="1"/>
</dbReference>
<dbReference type="PROSITE" id="PS00676">
    <property type="entry name" value="SIGMA54_INTERACT_2"/>
    <property type="match status" value="1"/>
</dbReference>
<dbReference type="Proteomes" id="UP001291999">
    <property type="component" value="Unassembled WGS sequence"/>
</dbReference>
<dbReference type="InterPro" id="IPR058031">
    <property type="entry name" value="AAA_lid_NorR"/>
</dbReference>
<dbReference type="InterPro" id="IPR003593">
    <property type="entry name" value="AAA+_ATPase"/>
</dbReference>